<evidence type="ECO:0000256" key="1">
    <source>
        <dbReference type="SAM" id="MobiDB-lite"/>
    </source>
</evidence>
<accession>A0A918THZ1</accession>
<sequence length="65" mass="7264">MRRIEGGLCSDDDFGYPSPRPQGRRARPATMRTAATELSQPSPLDLMEQGEGVTGQKFFQPPQLW</sequence>
<proteinExistence type="predicted"/>
<gene>
    <name evidence="2" type="ORF">GCM10010507_21460</name>
</gene>
<dbReference type="Proteomes" id="UP000646244">
    <property type="component" value="Unassembled WGS sequence"/>
</dbReference>
<comment type="caution">
    <text evidence="2">The sequence shown here is derived from an EMBL/GenBank/DDBJ whole genome shotgun (WGS) entry which is preliminary data.</text>
</comment>
<organism evidence="2 3">
    <name type="scientific">Streptomyces cinnamoneus</name>
    <name type="common">Streptoverticillium cinnamoneum</name>
    <dbReference type="NCBI Taxonomy" id="53446"/>
    <lineage>
        <taxon>Bacteria</taxon>
        <taxon>Bacillati</taxon>
        <taxon>Actinomycetota</taxon>
        <taxon>Actinomycetes</taxon>
        <taxon>Kitasatosporales</taxon>
        <taxon>Streptomycetaceae</taxon>
        <taxon>Streptomyces</taxon>
        <taxon>Streptomyces cinnamoneus group</taxon>
    </lineage>
</organism>
<dbReference type="EMBL" id="BMVB01000006">
    <property type="protein sequence ID" value="GHC45889.1"/>
    <property type="molecule type" value="Genomic_DNA"/>
</dbReference>
<protein>
    <submittedName>
        <fullName evidence="2">Uncharacterized protein</fullName>
    </submittedName>
</protein>
<dbReference type="AlphaFoldDB" id="A0A918THZ1"/>
<evidence type="ECO:0000313" key="2">
    <source>
        <dbReference type="EMBL" id="GHC45889.1"/>
    </source>
</evidence>
<reference evidence="2" key="1">
    <citation type="journal article" date="2014" name="Int. J. Syst. Evol. Microbiol.">
        <title>Complete genome sequence of Corynebacterium casei LMG S-19264T (=DSM 44701T), isolated from a smear-ripened cheese.</title>
        <authorList>
            <consortium name="US DOE Joint Genome Institute (JGI-PGF)"/>
            <person name="Walter F."/>
            <person name="Albersmeier A."/>
            <person name="Kalinowski J."/>
            <person name="Ruckert C."/>
        </authorList>
    </citation>
    <scope>NUCLEOTIDE SEQUENCE</scope>
    <source>
        <strain evidence="2">JCM 4633</strain>
    </source>
</reference>
<name>A0A918THZ1_STRCJ</name>
<feature type="region of interest" description="Disordered" evidence="1">
    <location>
        <begin position="1"/>
        <end position="65"/>
    </location>
</feature>
<evidence type="ECO:0000313" key="3">
    <source>
        <dbReference type="Proteomes" id="UP000646244"/>
    </source>
</evidence>
<reference evidence="2" key="2">
    <citation type="submission" date="2020-09" db="EMBL/GenBank/DDBJ databases">
        <authorList>
            <person name="Sun Q."/>
            <person name="Ohkuma M."/>
        </authorList>
    </citation>
    <scope>NUCLEOTIDE SEQUENCE</scope>
    <source>
        <strain evidence="2">JCM 4633</strain>
    </source>
</reference>